<evidence type="ECO:0000313" key="3">
    <source>
        <dbReference type="Proteomes" id="UP000465301"/>
    </source>
</evidence>
<dbReference type="AlphaFoldDB" id="A0A7I9Z3T4"/>
<accession>A0A7I9Z3T4</accession>
<dbReference type="EMBL" id="BLLA01000001">
    <property type="protein sequence ID" value="GFG95630.1"/>
    <property type="molecule type" value="Genomic_DNA"/>
</dbReference>
<name>A0A7I9Z3T4_9MYCO</name>
<dbReference type="Proteomes" id="UP000465301">
    <property type="component" value="Unassembled WGS sequence"/>
</dbReference>
<dbReference type="Gene3D" id="3.20.20.70">
    <property type="entry name" value="Aldolase class I"/>
    <property type="match status" value="1"/>
</dbReference>
<keyword evidence="3" id="KW-1185">Reference proteome</keyword>
<protein>
    <recommendedName>
        <fullName evidence="4">Dihydroorotate dehydrogenase (Quinone)</fullName>
    </recommendedName>
</protein>
<dbReference type="SUPFAM" id="SSF51395">
    <property type="entry name" value="FMN-linked oxidoreductases"/>
    <property type="match status" value="1"/>
</dbReference>
<comment type="caution">
    <text evidence="2">The sequence shown here is derived from an EMBL/GenBank/DDBJ whole genome shotgun (WGS) entry which is preliminary data.</text>
</comment>
<dbReference type="InterPro" id="IPR013785">
    <property type="entry name" value="Aldolase_TIM"/>
</dbReference>
<feature type="region of interest" description="Disordered" evidence="1">
    <location>
        <begin position="97"/>
        <end position="153"/>
    </location>
</feature>
<organism evidence="2 3">
    <name type="scientific">Mycobacterium timonense</name>
    <dbReference type="NCBI Taxonomy" id="701043"/>
    <lineage>
        <taxon>Bacteria</taxon>
        <taxon>Bacillati</taxon>
        <taxon>Actinomycetota</taxon>
        <taxon>Actinomycetes</taxon>
        <taxon>Mycobacteriales</taxon>
        <taxon>Mycobacteriaceae</taxon>
        <taxon>Mycobacterium</taxon>
        <taxon>Mycobacterium avium complex (MAC)</taxon>
    </lineage>
</organism>
<evidence type="ECO:0000313" key="2">
    <source>
        <dbReference type="EMBL" id="GFG95630.1"/>
    </source>
</evidence>
<sequence length="153" mass="16566">MTPDRPREGGHRLYGLLRQLFFVIPPERIHTLVFGFLRGLTSVAWTRRALHRLLAPRDPALASTVFGVRFPGPLGLAAGFDKDGLGVLTWAHWVSGMPKSEPSPPTRSPATRRPACSGCPPTGPCSTGWASTTWAPARWRGGSPASARRCRSG</sequence>
<proteinExistence type="predicted"/>
<gene>
    <name evidence="2" type="ORF">MTIM_15090</name>
</gene>
<feature type="compositionally biased region" description="Polar residues" evidence="1">
    <location>
        <begin position="124"/>
        <end position="134"/>
    </location>
</feature>
<evidence type="ECO:0000256" key="1">
    <source>
        <dbReference type="SAM" id="MobiDB-lite"/>
    </source>
</evidence>
<reference evidence="2 3" key="1">
    <citation type="journal article" date="2019" name="Emerg. Microbes Infect.">
        <title>Comprehensive subspecies identification of 175 nontuberculous mycobacteria species based on 7547 genomic profiles.</title>
        <authorList>
            <person name="Matsumoto Y."/>
            <person name="Kinjo T."/>
            <person name="Motooka D."/>
            <person name="Nabeya D."/>
            <person name="Jung N."/>
            <person name="Uechi K."/>
            <person name="Horii T."/>
            <person name="Iida T."/>
            <person name="Fujita J."/>
            <person name="Nakamura S."/>
        </authorList>
    </citation>
    <scope>NUCLEOTIDE SEQUENCE [LARGE SCALE GENOMIC DNA]</scope>
    <source>
        <strain evidence="2 3">JCM 30726</strain>
    </source>
</reference>
<evidence type="ECO:0008006" key="4">
    <source>
        <dbReference type="Google" id="ProtNLM"/>
    </source>
</evidence>